<dbReference type="PROSITE" id="PS00356">
    <property type="entry name" value="HTH_LACI_1"/>
    <property type="match status" value="1"/>
</dbReference>
<dbReference type="Proteomes" id="UP000292027">
    <property type="component" value="Unassembled WGS sequence"/>
</dbReference>
<dbReference type="SUPFAM" id="SSF47413">
    <property type="entry name" value="lambda repressor-like DNA-binding domains"/>
    <property type="match status" value="1"/>
</dbReference>
<dbReference type="InterPro" id="IPR000843">
    <property type="entry name" value="HTH_LacI"/>
</dbReference>
<dbReference type="PRINTS" id="PR00036">
    <property type="entry name" value="HTHLACI"/>
</dbReference>
<evidence type="ECO:0000256" key="3">
    <source>
        <dbReference type="ARBA" id="ARBA00023163"/>
    </source>
</evidence>
<evidence type="ECO:0000256" key="2">
    <source>
        <dbReference type="ARBA" id="ARBA00023125"/>
    </source>
</evidence>
<keyword evidence="6" id="KW-1185">Reference proteome</keyword>
<dbReference type="SMART" id="SM00354">
    <property type="entry name" value="HTH_LACI"/>
    <property type="match status" value="1"/>
</dbReference>
<evidence type="ECO:0000259" key="4">
    <source>
        <dbReference type="PROSITE" id="PS50932"/>
    </source>
</evidence>
<dbReference type="PROSITE" id="PS50932">
    <property type="entry name" value="HTH_LACI_2"/>
    <property type="match status" value="1"/>
</dbReference>
<keyword evidence="2" id="KW-0238">DNA-binding</keyword>
<dbReference type="PANTHER" id="PTHR30146:SF109">
    <property type="entry name" value="HTH-TYPE TRANSCRIPTIONAL REGULATOR GALS"/>
    <property type="match status" value="1"/>
</dbReference>
<dbReference type="Pfam" id="PF13377">
    <property type="entry name" value="Peripla_BP_3"/>
    <property type="match status" value="1"/>
</dbReference>
<keyword evidence="3" id="KW-0804">Transcription</keyword>
<dbReference type="EMBL" id="SHKR01000012">
    <property type="protein sequence ID" value="RZU16120.1"/>
    <property type="molecule type" value="Genomic_DNA"/>
</dbReference>
<dbReference type="CDD" id="cd01392">
    <property type="entry name" value="HTH_LacI"/>
    <property type="match status" value="1"/>
</dbReference>
<evidence type="ECO:0000313" key="6">
    <source>
        <dbReference type="Proteomes" id="UP000292027"/>
    </source>
</evidence>
<dbReference type="AlphaFoldDB" id="A0A4Q7X040"/>
<dbReference type="GO" id="GO:0003700">
    <property type="term" value="F:DNA-binding transcription factor activity"/>
    <property type="evidence" value="ECO:0007669"/>
    <property type="project" value="TreeGrafter"/>
</dbReference>
<organism evidence="5 6">
    <name type="scientific">Kribbella rubisoli</name>
    <dbReference type="NCBI Taxonomy" id="3075929"/>
    <lineage>
        <taxon>Bacteria</taxon>
        <taxon>Bacillati</taxon>
        <taxon>Actinomycetota</taxon>
        <taxon>Actinomycetes</taxon>
        <taxon>Propionibacteriales</taxon>
        <taxon>Kribbellaceae</taxon>
        <taxon>Kribbella</taxon>
    </lineage>
</organism>
<dbReference type="GO" id="GO:0000976">
    <property type="term" value="F:transcription cis-regulatory region binding"/>
    <property type="evidence" value="ECO:0007669"/>
    <property type="project" value="TreeGrafter"/>
</dbReference>
<dbReference type="Gene3D" id="3.40.50.2300">
    <property type="match status" value="2"/>
</dbReference>
<accession>A0A4Q7X040</accession>
<gene>
    <name evidence="5" type="ORF">EV645_3668</name>
</gene>
<evidence type="ECO:0000256" key="1">
    <source>
        <dbReference type="ARBA" id="ARBA00023015"/>
    </source>
</evidence>
<dbReference type="CDD" id="cd06267">
    <property type="entry name" value="PBP1_LacI_sugar_binding-like"/>
    <property type="match status" value="1"/>
</dbReference>
<dbReference type="PANTHER" id="PTHR30146">
    <property type="entry name" value="LACI-RELATED TRANSCRIPTIONAL REPRESSOR"/>
    <property type="match status" value="1"/>
</dbReference>
<comment type="caution">
    <text evidence="5">The sequence shown here is derived from an EMBL/GenBank/DDBJ whole genome shotgun (WGS) entry which is preliminary data.</text>
</comment>
<dbReference type="Pfam" id="PF00356">
    <property type="entry name" value="LacI"/>
    <property type="match status" value="1"/>
</dbReference>
<feature type="domain" description="HTH lacI-type" evidence="4">
    <location>
        <begin position="19"/>
        <end position="73"/>
    </location>
</feature>
<name>A0A4Q7X040_9ACTN</name>
<dbReference type="InterPro" id="IPR046335">
    <property type="entry name" value="LacI/GalR-like_sensor"/>
</dbReference>
<dbReference type="InterPro" id="IPR028082">
    <property type="entry name" value="Peripla_BP_I"/>
</dbReference>
<evidence type="ECO:0000313" key="5">
    <source>
        <dbReference type="EMBL" id="RZU16120.1"/>
    </source>
</evidence>
<dbReference type="RefSeq" id="WP_198681675.1">
    <property type="nucleotide sequence ID" value="NZ_SHKR01000012.1"/>
</dbReference>
<keyword evidence="1" id="KW-0805">Transcription regulation</keyword>
<dbReference type="InterPro" id="IPR010982">
    <property type="entry name" value="Lambda_DNA-bd_dom_sf"/>
</dbReference>
<proteinExistence type="predicted"/>
<protein>
    <submittedName>
        <fullName evidence="5">LacI family transcriptional regulator</fullName>
    </submittedName>
</protein>
<reference evidence="5 6" key="1">
    <citation type="journal article" date="2015" name="Stand. Genomic Sci.">
        <title>Genomic Encyclopedia of Bacterial and Archaeal Type Strains, Phase III: the genomes of soil and plant-associated and newly described type strains.</title>
        <authorList>
            <person name="Whitman W.B."/>
            <person name="Woyke T."/>
            <person name="Klenk H.P."/>
            <person name="Zhou Y."/>
            <person name="Lilburn T.G."/>
            <person name="Beck B.J."/>
            <person name="De Vos P."/>
            <person name="Vandamme P."/>
            <person name="Eisen J.A."/>
            <person name="Garrity G."/>
            <person name="Hugenholtz P."/>
            <person name="Kyrpides N.C."/>
        </authorList>
    </citation>
    <scope>NUCLEOTIDE SEQUENCE [LARGE SCALE GENOMIC DNA]</scope>
    <source>
        <strain evidence="5 6">VKM Ac-2540</strain>
    </source>
</reference>
<sequence>MKRPGRWGGEGQRPATTAVTMADVARSAGVSTMTVSNVINGRPRVGAATRERVLAAISDLGYQVNLAARHLRAGRTGVVGLAVPELERPYFAQLAGRLADRFEAHGLRIVMERTGASREGEADAVAFSRLRMYDGLVLSVVDSDPAELTQLRNDAPVVMIGERALPSKYDHVMMDNVDGARQATAHLLATGARRIAMLGGNPDWTANMPALRAEGYGLAHADAGVPIDPELTVRCHFTMQQGYDAIRSLLDRGIAFDAVFALTDVVALGALRALADADLRVPEDVQLIGFDDIDEAPYLVPALSSVNPGHDEMADSIVALLMAQINGGPGGEPQELIAPARLIQRGTTKPVV</sequence>
<dbReference type="Gene3D" id="1.10.260.40">
    <property type="entry name" value="lambda repressor-like DNA-binding domains"/>
    <property type="match status" value="1"/>
</dbReference>
<dbReference type="SUPFAM" id="SSF53822">
    <property type="entry name" value="Periplasmic binding protein-like I"/>
    <property type="match status" value="1"/>
</dbReference>